<keyword evidence="2" id="KW-1185">Reference proteome</keyword>
<dbReference type="InterPro" id="IPR010296">
    <property type="entry name" value="DUF899_thioredox"/>
</dbReference>
<organism evidence="1 2">
    <name type="scientific">Pseudonocardia kunmingensis</name>
    <dbReference type="NCBI Taxonomy" id="630975"/>
    <lineage>
        <taxon>Bacteria</taxon>
        <taxon>Bacillati</taxon>
        <taxon>Actinomycetota</taxon>
        <taxon>Actinomycetes</taxon>
        <taxon>Pseudonocardiales</taxon>
        <taxon>Pseudonocardiaceae</taxon>
        <taxon>Pseudonocardia</taxon>
    </lineage>
</organism>
<proteinExistence type="predicted"/>
<evidence type="ECO:0000313" key="1">
    <source>
        <dbReference type="EMBL" id="TQM03921.1"/>
    </source>
</evidence>
<gene>
    <name evidence="1" type="ORF">FB558_6946</name>
</gene>
<sequence length="233" mass="25866">MSTSPMSTSPMSAAPMSTLPAAALPPVVTPEEWSVAAAELRAAEKEHTRAGDALAARRRRMPMVEFGTYSFEGADGPRTLLELFEGRRQLIVYQFMPGPPWCEGCCMFTDQISELAHLHARDTSMAVVSRSAYRDLAALRERMGWQVPFLSSAGNDFAADCGTGEGFGLSVFLRDGDRVFRTYFTTGRGVEALGSVWSFLDRTPLGRQETWEDTPAGRPQGAPYQWWRLHDEY</sequence>
<dbReference type="EMBL" id="VFPA01000005">
    <property type="protein sequence ID" value="TQM03921.1"/>
    <property type="molecule type" value="Genomic_DNA"/>
</dbReference>
<dbReference type="Proteomes" id="UP000315677">
    <property type="component" value="Unassembled WGS sequence"/>
</dbReference>
<comment type="caution">
    <text evidence="1">The sequence shown here is derived from an EMBL/GenBank/DDBJ whole genome shotgun (WGS) entry which is preliminary data.</text>
</comment>
<accession>A0A543D3L5</accession>
<dbReference type="InterPro" id="IPR036249">
    <property type="entry name" value="Thioredoxin-like_sf"/>
</dbReference>
<dbReference type="Pfam" id="PF05988">
    <property type="entry name" value="DUF899"/>
    <property type="match status" value="1"/>
</dbReference>
<name>A0A543D3L5_9PSEU</name>
<dbReference type="SUPFAM" id="SSF52833">
    <property type="entry name" value="Thioredoxin-like"/>
    <property type="match status" value="1"/>
</dbReference>
<evidence type="ECO:0000313" key="2">
    <source>
        <dbReference type="Proteomes" id="UP000315677"/>
    </source>
</evidence>
<protein>
    <submittedName>
        <fullName evidence="1">Putative dithiol-disulfide oxidoreductase (DUF899 family)</fullName>
    </submittedName>
</protein>
<dbReference type="AlphaFoldDB" id="A0A543D3L5"/>
<reference evidence="1 2" key="1">
    <citation type="submission" date="2019-06" db="EMBL/GenBank/DDBJ databases">
        <title>Sequencing the genomes of 1000 actinobacteria strains.</title>
        <authorList>
            <person name="Klenk H.-P."/>
        </authorList>
    </citation>
    <scope>NUCLEOTIDE SEQUENCE [LARGE SCALE GENOMIC DNA]</scope>
    <source>
        <strain evidence="1 2">DSM 45301</strain>
    </source>
</reference>